<accession>A0A9N8Z2V6</accession>
<protein>
    <submittedName>
        <fullName evidence="1">8567_t:CDS:1</fullName>
    </submittedName>
</protein>
<proteinExistence type="predicted"/>
<dbReference type="AlphaFoldDB" id="A0A9N8Z2V6"/>
<sequence>MNFIELIRYVYSSVINLSNNDIKTNLAILITADELCLNDLCTFIEEYLLDNDNKSLLKRNFVLIQDVATRFTQFSKLVQFYKINIQQDLSLIFSADDFATIKQEILLDILVKNNHSVKSIEIWDKLMLWSIA</sequence>
<organism evidence="1 2">
    <name type="scientific">Funneliformis mosseae</name>
    <name type="common">Endomycorrhizal fungus</name>
    <name type="synonym">Glomus mosseae</name>
    <dbReference type="NCBI Taxonomy" id="27381"/>
    <lineage>
        <taxon>Eukaryota</taxon>
        <taxon>Fungi</taxon>
        <taxon>Fungi incertae sedis</taxon>
        <taxon>Mucoromycota</taxon>
        <taxon>Glomeromycotina</taxon>
        <taxon>Glomeromycetes</taxon>
        <taxon>Glomerales</taxon>
        <taxon>Glomeraceae</taxon>
        <taxon>Funneliformis</taxon>
    </lineage>
</organism>
<keyword evidence="2" id="KW-1185">Reference proteome</keyword>
<name>A0A9N8Z2V6_FUNMO</name>
<gene>
    <name evidence="1" type="ORF">FMOSSE_LOCUS2226</name>
</gene>
<reference evidence="1" key="1">
    <citation type="submission" date="2021-06" db="EMBL/GenBank/DDBJ databases">
        <authorList>
            <person name="Kallberg Y."/>
            <person name="Tangrot J."/>
            <person name="Rosling A."/>
        </authorList>
    </citation>
    <scope>NUCLEOTIDE SEQUENCE</scope>
    <source>
        <strain evidence="1">87-6 pot B 2015</strain>
    </source>
</reference>
<dbReference type="Proteomes" id="UP000789375">
    <property type="component" value="Unassembled WGS sequence"/>
</dbReference>
<dbReference type="EMBL" id="CAJVPP010000282">
    <property type="protein sequence ID" value="CAG8464885.1"/>
    <property type="molecule type" value="Genomic_DNA"/>
</dbReference>
<evidence type="ECO:0000313" key="1">
    <source>
        <dbReference type="EMBL" id="CAG8464885.1"/>
    </source>
</evidence>
<evidence type="ECO:0000313" key="2">
    <source>
        <dbReference type="Proteomes" id="UP000789375"/>
    </source>
</evidence>
<comment type="caution">
    <text evidence="1">The sequence shown here is derived from an EMBL/GenBank/DDBJ whole genome shotgun (WGS) entry which is preliminary data.</text>
</comment>